<gene>
    <name evidence="2" type="ORF">AAFF_G00190100</name>
</gene>
<comment type="caution">
    <text evidence="2">The sequence shown here is derived from an EMBL/GenBank/DDBJ whole genome shotgun (WGS) entry which is preliminary data.</text>
</comment>
<dbReference type="AlphaFoldDB" id="A0AAD7RJJ9"/>
<keyword evidence="3" id="KW-1185">Reference proteome</keyword>
<reference evidence="2" key="1">
    <citation type="journal article" date="2023" name="Science">
        <title>Genome structures resolve the early diversification of teleost fishes.</title>
        <authorList>
            <person name="Parey E."/>
            <person name="Louis A."/>
            <person name="Montfort J."/>
            <person name="Bouchez O."/>
            <person name="Roques C."/>
            <person name="Iampietro C."/>
            <person name="Lluch J."/>
            <person name="Castinel A."/>
            <person name="Donnadieu C."/>
            <person name="Desvignes T."/>
            <person name="Floi Bucao C."/>
            <person name="Jouanno E."/>
            <person name="Wen M."/>
            <person name="Mejri S."/>
            <person name="Dirks R."/>
            <person name="Jansen H."/>
            <person name="Henkel C."/>
            <person name="Chen W.J."/>
            <person name="Zahm M."/>
            <person name="Cabau C."/>
            <person name="Klopp C."/>
            <person name="Thompson A.W."/>
            <person name="Robinson-Rechavi M."/>
            <person name="Braasch I."/>
            <person name="Lecointre G."/>
            <person name="Bobe J."/>
            <person name="Postlethwait J.H."/>
            <person name="Berthelot C."/>
            <person name="Roest Crollius H."/>
            <person name="Guiguen Y."/>
        </authorList>
    </citation>
    <scope>NUCLEOTIDE SEQUENCE</scope>
    <source>
        <strain evidence="2">NC1722</strain>
    </source>
</reference>
<evidence type="ECO:0000313" key="3">
    <source>
        <dbReference type="Proteomes" id="UP001221898"/>
    </source>
</evidence>
<dbReference type="Proteomes" id="UP001221898">
    <property type="component" value="Unassembled WGS sequence"/>
</dbReference>
<feature type="region of interest" description="Disordered" evidence="1">
    <location>
        <begin position="165"/>
        <end position="196"/>
    </location>
</feature>
<feature type="compositionally biased region" description="Basic and acidic residues" evidence="1">
    <location>
        <begin position="181"/>
        <end position="196"/>
    </location>
</feature>
<evidence type="ECO:0000313" key="2">
    <source>
        <dbReference type="EMBL" id="KAJ8385389.1"/>
    </source>
</evidence>
<protein>
    <submittedName>
        <fullName evidence="2">Uncharacterized protein</fullName>
    </submittedName>
</protein>
<organism evidence="2 3">
    <name type="scientific">Aldrovandia affinis</name>
    <dbReference type="NCBI Taxonomy" id="143900"/>
    <lineage>
        <taxon>Eukaryota</taxon>
        <taxon>Metazoa</taxon>
        <taxon>Chordata</taxon>
        <taxon>Craniata</taxon>
        <taxon>Vertebrata</taxon>
        <taxon>Euteleostomi</taxon>
        <taxon>Actinopterygii</taxon>
        <taxon>Neopterygii</taxon>
        <taxon>Teleostei</taxon>
        <taxon>Notacanthiformes</taxon>
        <taxon>Halosauridae</taxon>
        <taxon>Aldrovandia</taxon>
    </lineage>
</organism>
<accession>A0AAD7RJJ9</accession>
<name>A0AAD7RJJ9_9TELE</name>
<dbReference type="EMBL" id="JAINUG010000252">
    <property type="protein sequence ID" value="KAJ8385389.1"/>
    <property type="molecule type" value="Genomic_DNA"/>
</dbReference>
<proteinExistence type="predicted"/>
<sequence>MKALDKAKILKAAIGGHGKTTLFDRFCAGDIDEHMDIFLDVHATKDVVIRAGIAIFQHIYHAPGITLGAIRYNMFSWKAAAGLIKPETLPPTEGAATQHSLCADLQTRDWMLLQSMSLDPSDYGWMVGVHGYEPVPTLDPMAPEELLQFTSFELVPQVNAAYGDSFSFPRDHRQRSPRGKSPGEKHGQDERPFTGS</sequence>
<evidence type="ECO:0000256" key="1">
    <source>
        <dbReference type="SAM" id="MobiDB-lite"/>
    </source>
</evidence>